<sequence>MEIETTIISGSKAEGLARYLESDTDYIFVLGHVICLEDGVNARTFPTEITIFRSCMSLPGHCRLITERRGTTIHPAIDDAFCDDGYGRKILSSDLFVHGLPHTTMGYGVSHDRAGPSLPSSLHLGLDTDCVHALRYYCPNILSKWASRPRHWPPLEVVQQVVSLGALLTPVGFKGSAYQHVEWRVCFNAGEIELVNNLNNTQIKMYVLLKMVKADVLKPRKKEISSYTLKNIVLWIAENNPHSLFHEKSLLHWLHEGLDALRVALVTRELPYYMIPDRNLMAACGLEEEQKRKWIATISEMMKEGSRMVLRLPKIRQALLAHPEPFRWYRSRQIELELLLLIGMNRSGYYLGENGVRIVCPQAIERRIKEIVMEVCLRMSMEWGGLFDLRLYNPLDVLKRMCM</sequence>
<organism evidence="2 3">
    <name type="scientific">Dreissena polymorpha</name>
    <name type="common">Zebra mussel</name>
    <name type="synonym">Mytilus polymorpha</name>
    <dbReference type="NCBI Taxonomy" id="45954"/>
    <lineage>
        <taxon>Eukaryota</taxon>
        <taxon>Metazoa</taxon>
        <taxon>Spiralia</taxon>
        <taxon>Lophotrochozoa</taxon>
        <taxon>Mollusca</taxon>
        <taxon>Bivalvia</taxon>
        <taxon>Autobranchia</taxon>
        <taxon>Heteroconchia</taxon>
        <taxon>Euheterodonta</taxon>
        <taxon>Imparidentia</taxon>
        <taxon>Neoheterodontei</taxon>
        <taxon>Myida</taxon>
        <taxon>Dreissenoidea</taxon>
        <taxon>Dreissenidae</taxon>
        <taxon>Dreissena</taxon>
    </lineage>
</organism>
<dbReference type="AlphaFoldDB" id="A0A9D4RNR1"/>
<dbReference type="EMBL" id="JAIWYP010000002">
    <property type="protein sequence ID" value="KAH3875701.1"/>
    <property type="molecule type" value="Genomic_DNA"/>
</dbReference>
<proteinExistence type="predicted"/>
<dbReference type="PANTHER" id="PTHR10656">
    <property type="entry name" value="CELL FATE DETERMINING PROTEIN MAB21-RELATED"/>
    <property type="match status" value="1"/>
</dbReference>
<dbReference type="InterPro" id="IPR046906">
    <property type="entry name" value="Mab-21_HhH/H2TH-like"/>
</dbReference>
<dbReference type="Pfam" id="PF20266">
    <property type="entry name" value="Mab-21_C"/>
    <property type="match status" value="1"/>
</dbReference>
<evidence type="ECO:0000259" key="1">
    <source>
        <dbReference type="Pfam" id="PF20266"/>
    </source>
</evidence>
<reference evidence="2" key="2">
    <citation type="submission" date="2020-11" db="EMBL/GenBank/DDBJ databases">
        <authorList>
            <person name="McCartney M.A."/>
            <person name="Auch B."/>
            <person name="Kono T."/>
            <person name="Mallez S."/>
            <person name="Becker A."/>
            <person name="Gohl D.M."/>
            <person name="Silverstein K.A.T."/>
            <person name="Koren S."/>
            <person name="Bechman K.B."/>
            <person name="Herman A."/>
            <person name="Abrahante J.E."/>
            <person name="Garbe J."/>
        </authorList>
    </citation>
    <scope>NUCLEOTIDE SEQUENCE</scope>
    <source>
        <strain evidence="2">Duluth1</strain>
        <tissue evidence="2">Whole animal</tissue>
    </source>
</reference>
<evidence type="ECO:0000313" key="3">
    <source>
        <dbReference type="Proteomes" id="UP000828390"/>
    </source>
</evidence>
<dbReference type="SMART" id="SM01265">
    <property type="entry name" value="Mab-21"/>
    <property type="match status" value="1"/>
</dbReference>
<evidence type="ECO:0000313" key="2">
    <source>
        <dbReference type="EMBL" id="KAH3875701.1"/>
    </source>
</evidence>
<reference evidence="2" key="1">
    <citation type="journal article" date="2019" name="bioRxiv">
        <title>The Genome of the Zebra Mussel, Dreissena polymorpha: A Resource for Invasive Species Research.</title>
        <authorList>
            <person name="McCartney M.A."/>
            <person name="Auch B."/>
            <person name="Kono T."/>
            <person name="Mallez S."/>
            <person name="Zhang Y."/>
            <person name="Obille A."/>
            <person name="Becker A."/>
            <person name="Abrahante J.E."/>
            <person name="Garbe J."/>
            <person name="Badalamenti J.P."/>
            <person name="Herman A."/>
            <person name="Mangelson H."/>
            <person name="Liachko I."/>
            <person name="Sullivan S."/>
            <person name="Sone E.D."/>
            <person name="Koren S."/>
            <person name="Silverstein K.A.T."/>
            <person name="Beckman K.B."/>
            <person name="Gohl D.M."/>
        </authorList>
    </citation>
    <scope>NUCLEOTIDE SEQUENCE</scope>
    <source>
        <strain evidence="2">Duluth1</strain>
        <tissue evidence="2">Whole animal</tissue>
    </source>
</reference>
<keyword evidence="3" id="KW-1185">Reference proteome</keyword>
<feature type="domain" description="Mab-21-like HhH/H2TH-like" evidence="1">
    <location>
        <begin position="205"/>
        <end position="285"/>
    </location>
</feature>
<name>A0A9D4RNR1_DREPO</name>
<dbReference type="PANTHER" id="PTHR10656:SF69">
    <property type="entry name" value="MAB-21-LIKE HHH_H2TH-LIKE DOMAIN-CONTAINING PROTEIN"/>
    <property type="match status" value="1"/>
</dbReference>
<dbReference type="Proteomes" id="UP000828390">
    <property type="component" value="Unassembled WGS sequence"/>
</dbReference>
<comment type="caution">
    <text evidence="2">The sequence shown here is derived from an EMBL/GenBank/DDBJ whole genome shotgun (WGS) entry which is preliminary data.</text>
</comment>
<accession>A0A9D4RNR1</accession>
<protein>
    <recommendedName>
        <fullName evidence="1">Mab-21-like HhH/H2TH-like domain-containing protein</fullName>
    </recommendedName>
</protein>
<dbReference type="Gene3D" id="1.10.1410.40">
    <property type="match status" value="1"/>
</dbReference>
<dbReference type="InterPro" id="IPR024810">
    <property type="entry name" value="MAB21L/cGLR"/>
</dbReference>
<gene>
    <name evidence="2" type="ORF">DPMN_038977</name>
</gene>